<dbReference type="Gene3D" id="3.90.1310.10">
    <property type="entry name" value="Penicillin-binding protein 2a (Domain 2)"/>
    <property type="match status" value="1"/>
</dbReference>
<dbReference type="InterPro" id="IPR001460">
    <property type="entry name" value="PCN-bd_Tpept"/>
</dbReference>
<evidence type="ECO:0000256" key="1">
    <source>
        <dbReference type="ARBA" id="ARBA00004167"/>
    </source>
</evidence>
<evidence type="ECO:0000256" key="6">
    <source>
        <dbReference type="ARBA" id="ARBA00022475"/>
    </source>
</evidence>
<keyword evidence="17" id="KW-0131">Cell cycle</keyword>
<dbReference type="PANTHER" id="PTHR30627">
    <property type="entry name" value="PEPTIDOGLYCAN D,D-TRANSPEPTIDASE"/>
    <property type="match status" value="1"/>
</dbReference>
<comment type="similarity">
    <text evidence="4">Belongs to the transpeptidase family.</text>
</comment>
<evidence type="ECO:0000256" key="2">
    <source>
        <dbReference type="ARBA" id="ARBA00004236"/>
    </source>
</evidence>
<evidence type="ECO:0000256" key="5">
    <source>
        <dbReference type="ARBA" id="ARBA00012448"/>
    </source>
</evidence>
<comment type="caution">
    <text evidence="17">The sequence shown here is derived from an EMBL/GenBank/DDBJ whole genome shotgun (WGS) entry which is preliminary data.</text>
</comment>
<dbReference type="Gene3D" id="3.40.710.10">
    <property type="entry name" value="DD-peptidase/beta-lactamase superfamily"/>
    <property type="match status" value="1"/>
</dbReference>
<evidence type="ECO:0000256" key="4">
    <source>
        <dbReference type="ARBA" id="ARBA00007171"/>
    </source>
</evidence>
<evidence type="ECO:0000256" key="3">
    <source>
        <dbReference type="ARBA" id="ARBA00004752"/>
    </source>
</evidence>
<dbReference type="Pfam" id="PF00905">
    <property type="entry name" value="Transpeptidase"/>
    <property type="match status" value="1"/>
</dbReference>
<dbReference type="Pfam" id="PF03717">
    <property type="entry name" value="PBP_dimer"/>
    <property type="match status" value="1"/>
</dbReference>
<evidence type="ECO:0000256" key="9">
    <source>
        <dbReference type="ARBA" id="ARBA00022984"/>
    </source>
</evidence>
<evidence type="ECO:0000256" key="8">
    <source>
        <dbReference type="ARBA" id="ARBA00022960"/>
    </source>
</evidence>
<keyword evidence="11 14" id="KW-0472">Membrane</keyword>
<feature type="domain" description="Penicillin-binding protein transpeptidase" evidence="15">
    <location>
        <begin position="349"/>
        <end position="667"/>
    </location>
</feature>
<gene>
    <name evidence="17" type="ORF">J2S06_001298</name>
</gene>
<feature type="transmembrane region" description="Helical" evidence="14">
    <location>
        <begin position="21"/>
        <end position="43"/>
    </location>
</feature>
<keyword evidence="7 14" id="KW-0812">Transmembrane</keyword>
<dbReference type="Gene3D" id="1.10.10.1230">
    <property type="entry name" value="Penicillin-binding protein, N-terminal non-catalytic domain, head sub-domain"/>
    <property type="match status" value="1"/>
</dbReference>
<comment type="subcellular location">
    <subcellularLocation>
        <location evidence="2">Cell membrane</location>
    </subcellularLocation>
    <subcellularLocation>
        <location evidence="1">Membrane</location>
        <topology evidence="1">Single-pass membrane protein</topology>
    </subcellularLocation>
</comment>
<name>A0ABT9VML9_9BACI</name>
<comment type="catalytic activity">
    <reaction evidence="13">
        <text>Preferential cleavage: (Ac)2-L-Lys-D-Ala-|-D-Ala. Also transpeptidation of peptidyl-alanyl moieties that are N-acyl substituents of D-alanine.</text>
        <dbReference type="EC" id="3.4.16.4"/>
    </reaction>
</comment>
<evidence type="ECO:0000259" key="16">
    <source>
        <dbReference type="Pfam" id="PF03717"/>
    </source>
</evidence>
<evidence type="ECO:0000256" key="12">
    <source>
        <dbReference type="ARBA" id="ARBA00023316"/>
    </source>
</evidence>
<evidence type="ECO:0000256" key="7">
    <source>
        <dbReference type="ARBA" id="ARBA00022692"/>
    </source>
</evidence>
<evidence type="ECO:0000256" key="13">
    <source>
        <dbReference type="ARBA" id="ARBA00034000"/>
    </source>
</evidence>
<dbReference type="SUPFAM" id="SSF56601">
    <property type="entry name" value="beta-lactamase/transpeptidase-like"/>
    <property type="match status" value="1"/>
</dbReference>
<keyword evidence="9" id="KW-0573">Peptidoglycan synthesis</keyword>
<protein>
    <recommendedName>
        <fullName evidence="5">serine-type D-Ala-D-Ala carboxypeptidase</fullName>
        <ecNumber evidence="5">3.4.16.4</ecNumber>
    </recommendedName>
</protein>
<evidence type="ECO:0000313" key="17">
    <source>
        <dbReference type="EMBL" id="MDQ0162222.1"/>
    </source>
</evidence>
<dbReference type="GO" id="GO:0051301">
    <property type="term" value="P:cell division"/>
    <property type="evidence" value="ECO:0007669"/>
    <property type="project" value="UniProtKB-KW"/>
</dbReference>
<keyword evidence="10 14" id="KW-1133">Transmembrane helix</keyword>
<comment type="pathway">
    <text evidence="3">Cell wall biogenesis; peptidoglycan biosynthesis.</text>
</comment>
<evidence type="ECO:0000313" key="18">
    <source>
        <dbReference type="Proteomes" id="UP001225646"/>
    </source>
</evidence>
<dbReference type="PANTHER" id="PTHR30627:SF2">
    <property type="entry name" value="PEPTIDOGLYCAN D,D-TRANSPEPTIDASE MRDA"/>
    <property type="match status" value="1"/>
</dbReference>
<keyword evidence="8" id="KW-0133">Cell shape</keyword>
<keyword evidence="6" id="KW-1003">Cell membrane</keyword>
<organism evidence="17 18">
    <name type="scientific">Aeribacillus alveayuensis</name>
    <dbReference type="NCBI Taxonomy" id="279215"/>
    <lineage>
        <taxon>Bacteria</taxon>
        <taxon>Bacillati</taxon>
        <taxon>Bacillota</taxon>
        <taxon>Bacilli</taxon>
        <taxon>Bacillales</taxon>
        <taxon>Bacillaceae</taxon>
        <taxon>Aeribacillus</taxon>
    </lineage>
</organism>
<dbReference type="SUPFAM" id="SSF56519">
    <property type="entry name" value="Penicillin binding protein dimerisation domain"/>
    <property type="match status" value="1"/>
</dbReference>
<keyword evidence="18" id="KW-1185">Reference proteome</keyword>
<evidence type="ECO:0000256" key="11">
    <source>
        <dbReference type="ARBA" id="ARBA00023136"/>
    </source>
</evidence>
<reference evidence="17 18" key="1">
    <citation type="submission" date="2023-07" db="EMBL/GenBank/DDBJ databases">
        <title>Genomic Encyclopedia of Type Strains, Phase IV (KMG-IV): sequencing the most valuable type-strain genomes for metagenomic binning, comparative biology and taxonomic classification.</title>
        <authorList>
            <person name="Goeker M."/>
        </authorList>
    </citation>
    <scope>NUCLEOTIDE SEQUENCE [LARGE SCALE GENOMIC DNA]</scope>
    <source>
        <strain evidence="17 18">DSM 19092</strain>
    </source>
</reference>
<proteinExistence type="inferred from homology"/>
<dbReference type="EMBL" id="JAUSTR010000003">
    <property type="protein sequence ID" value="MDQ0162222.1"/>
    <property type="molecule type" value="Genomic_DNA"/>
</dbReference>
<keyword evidence="12" id="KW-0961">Cell wall biogenesis/degradation</keyword>
<evidence type="ECO:0000256" key="14">
    <source>
        <dbReference type="SAM" id="Phobius"/>
    </source>
</evidence>
<dbReference type="InterPro" id="IPR005311">
    <property type="entry name" value="PBP_dimer"/>
</dbReference>
<dbReference type="InterPro" id="IPR050515">
    <property type="entry name" value="Beta-lactam/transpept"/>
</dbReference>
<keyword evidence="17" id="KW-0132">Cell division</keyword>
<dbReference type="InterPro" id="IPR036138">
    <property type="entry name" value="PBP_dimer_sf"/>
</dbReference>
<feature type="domain" description="Penicillin-binding protein dimerisation" evidence="16">
    <location>
        <begin position="67"/>
        <end position="301"/>
    </location>
</feature>
<dbReference type="Proteomes" id="UP001225646">
    <property type="component" value="Unassembled WGS sequence"/>
</dbReference>
<evidence type="ECO:0000259" key="15">
    <source>
        <dbReference type="Pfam" id="PF00905"/>
    </source>
</evidence>
<dbReference type="InterPro" id="IPR012338">
    <property type="entry name" value="Beta-lactam/transpept-like"/>
</dbReference>
<accession>A0ABT9VML9</accession>
<dbReference type="EC" id="3.4.16.4" evidence="5"/>
<evidence type="ECO:0000256" key="10">
    <source>
        <dbReference type="ARBA" id="ARBA00022989"/>
    </source>
</evidence>
<sequence length="692" mass="79051">MSAESKTRTPEKKRYKKARMVRINVFFFIIFLLFVSLIIRLGVVQIVKGEEYSKEVNRTEVDIAKYPAPRGKMYDRYNRIVVDNENVPAITYTVERTTKAEEKLETAKKLAKLIDIDTQFLKERDLRDYWIAKNPEQAKKLLTDEEKKLKPKETYRLQVKRVPKEEIEKIQNNPEELELAAFYTKFSSGYAYEPQIVTTNLTSEEVSLVAEHLEYLPGVDVITDWNRVYPYEDTFRSILGRITDAKEGIPQDRESYFTARGYARNERVGVSYLEQQYEDYLNPRKAQLKYISNKDGETIAQQLIDNGRRGYDLKLSIDIELQKKVEQIIESRLKEAKGHPDNYLLDRAFVVMMDPFNGDILAMAGKMYQNGEMLNFDYGAFATQYEMGSTVKGATVLAGYQFGIKHGTVFYDAPIKIKHTKEKSSYKNFGPINDINALKVSSNVYMFHIAMKIAGINYVYNGGFPATIEDFIKMRNYYAQFGLGVPTGIDLPFESTGQQSDPDTPGKLLDLAIGQFDTYTPLQMAQYVSTIANGGYRVQPRLVRSIHEPVGDDEIGPIAQERPTNILNRINNTDEDINRVQYGFKLVTGPGGTASGMFNHDVAGKTGTAETFYYGPKRQYWGKYVYNLTFVGYYPSDRPEVAFSVVVPWARTSRGEIVNKKIANDIVNAYVELQKQYQSGEVESKEPSNDGE</sequence>